<dbReference type="CDD" id="cd18989">
    <property type="entry name" value="LGIC_ECD_cation"/>
    <property type="match status" value="1"/>
</dbReference>
<evidence type="ECO:0000313" key="10">
    <source>
        <dbReference type="Proteomes" id="UP001186944"/>
    </source>
</evidence>
<comment type="subcellular location">
    <subcellularLocation>
        <location evidence="1">Membrane</location>
        <topology evidence="1">Multi-pass membrane protein</topology>
    </subcellularLocation>
</comment>
<organism evidence="9 10">
    <name type="scientific">Pinctada imbricata</name>
    <name type="common">Atlantic pearl-oyster</name>
    <name type="synonym">Pinctada martensii</name>
    <dbReference type="NCBI Taxonomy" id="66713"/>
    <lineage>
        <taxon>Eukaryota</taxon>
        <taxon>Metazoa</taxon>
        <taxon>Spiralia</taxon>
        <taxon>Lophotrochozoa</taxon>
        <taxon>Mollusca</taxon>
        <taxon>Bivalvia</taxon>
        <taxon>Autobranchia</taxon>
        <taxon>Pteriomorphia</taxon>
        <taxon>Pterioida</taxon>
        <taxon>Pterioidea</taxon>
        <taxon>Pteriidae</taxon>
        <taxon>Pinctada</taxon>
    </lineage>
</organism>
<dbReference type="SUPFAM" id="SSF63712">
    <property type="entry name" value="Nicotinic receptor ligand binding domain-like"/>
    <property type="match status" value="1"/>
</dbReference>
<evidence type="ECO:0000259" key="7">
    <source>
        <dbReference type="Pfam" id="PF02931"/>
    </source>
</evidence>
<dbReference type="Pfam" id="PF02931">
    <property type="entry name" value="Neur_chan_LBD"/>
    <property type="match status" value="1"/>
</dbReference>
<accession>A0AA89BNX7</accession>
<dbReference type="SUPFAM" id="SSF90112">
    <property type="entry name" value="Neurotransmitter-gated ion-channel transmembrane pore"/>
    <property type="match status" value="1"/>
</dbReference>
<gene>
    <name evidence="9" type="ORF">FSP39_007751</name>
</gene>
<keyword evidence="4 5" id="KW-0472">Membrane</keyword>
<dbReference type="EMBL" id="VSWD01000010">
    <property type="protein sequence ID" value="KAK3089935.1"/>
    <property type="molecule type" value="Genomic_DNA"/>
</dbReference>
<evidence type="ECO:0000256" key="2">
    <source>
        <dbReference type="ARBA" id="ARBA00022692"/>
    </source>
</evidence>
<protein>
    <submittedName>
        <fullName evidence="9">Uncharacterized protein</fullName>
    </submittedName>
</protein>
<evidence type="ECO:0000256" key="3">
    <source>
        <dbReference type="ARBA" id="ARBA00022989"/>
    </source>
</evidence>
<evidence type="ECO:0000313" key="9">
    <source>
        <dbReference type="EMBL" id="KAK3089935.1"/>
    </source>
</evidence>
<name>A0AA89BNX7_PINIB</name>
<dbReference type="GO" id="GO:0005230">
    <property type="term" value="F:extracellular ligand-gated monoatomic ion channel activity"/>
    <property type="evidence" value="ECO:0007669"/>
    <property type="project" value="InterPro"/>
</dbReference>
<feature type="transmembrane region" description="Helical" evidence="5">
    <location>
        <begin position="267"/>
        <end position="286"/>
    </location>
</feature>
<dbReference type="Gene3D" id="1.20.58.390">
    <property type="entry name" value="Neurotransmitter-gated ion-channel transmembrane domain"/>
    <property type="match status" value="1"/>
</dbReference>
<evidence type="ECO:0000256" key="1">
    <source>
        <dbReference type="ARBA" id="ARBA00004141"/>
    </source>
</evidence>
<dbReference type="GO" id="GO:0016020">
    <property type="term" value="C:membrane"/>
    <property type="evidence" value="ECO:0007669"/>
    <property type="project" value="UniProtKB-SubCell"/>
</dbReference>
<sequence length="354" mass="40752">MYTFNLQNILIFSLLLHFVLSSTKSDYAGVLEEIFQTNKYNKKVLPQEDSDEPLEVHISFQLFGINEIDEVLEKMVTTGYLVVSWNDLGLAWDPSNHNQVENVFVPQDDVWKPDVFLQNGFKKLVELGTPSYYISVDYDGWMTWFPFEVFETRCSLDTTYFPFDEQKCNVSIVIWSHTLNEIIFVDDDDAIIFNELFQQNSVWDVISISYHIYEDSTEPKITYTIKLKRKPLYYIFNILLPVEFLGFLNGLVFVIPADTGEKMGFSMTVFLSLAVFLTSISEVLPVNSVNVSVLGVYLLLQVIIGVCVLITSALQLRLNARSTSHPVTGMYLRIVQMKSKCCGRTVKERHVQMR</sequence>
<proteinExistence type="predicted"/>
<dbReference type="Gene3D" id="2.70.170.10">
    <property type="entry name" value="Neurotransmitter-gated ion-channel ligand-binding domain"/>
    <property type="match status" value="1"/>
</dbReference>
<dbReference type="FunFam" id="2.70.170.10:FF:000028">
    <property type="entry name" value="AcetylCholine Receptor"/>
    <property type="match status" value="1"/>
</dbReference>
<feature type="domain" description="Neurotransmitter-gated ion-channel transmembrane" evidence="8">
    <location>
        <begin position="240"/>
        <end position="325"/>
    </location>
</feature>
<reference evidence="9" key="1">
    <citation type="submission" date="2019-08" db="EMBL/GenBank/DDBJ databases">
        <title>The improved chromosome-level genome for the pearl oyster Pinctada fucata martensii using PacBio sequencing and Hi-C.</title>
        <authorList>
            <person name="Zheng Z."/>
        </authorList>
    </citation>
    <scope>NUCLEOTIDE SEQUENCE</scope>
    <source>
        <strain evidence="9">ZZ-2019</strain>
        <tissue evidence="9">Adductor muscle</tissue>
    </source>
</reference>
<dbReference type="InterPro" id="IPR038050">
    <property type="entry name" value="Neuro_actylchol_rec"/>
</dbReference>
<evidence type="ECO:0000256" key="5">
    <source>
        <dbReference type="SAM" id="Phobius"/>
    </source>
</evidence>
<dbReference type="InterPro" id="IPR006029">
    <property type="entry name" value="Neurotrans-gated_channel_TM"/>
</dbReference>
<comment type="caution">
    <text evidence="9">The sequence shown here is derived from an EMBL/GenBank/DDBJ whole genome shotgun (WGS) entry which is preliminary data.</text>
</comment>
<feature type="domain" description="Neurotransmitter-gated ion-channel ligand-binding" evidence="7">
    <location>
        <begin position="32"/>
        <end position="231"/>
    </location>
</feature>
<feature type="transmembrane region" description="Helical" evidence="5">
    <location>
        <begin position="232"/>
        <end position="255"/>
    </location>
</feature>
<feature type="signal peptide" evidence="6">
    <location>
        <begin position="1"/>
        <end position="21"/>
    </location>
</feature>
<dbReference type="PRINTS" id="PR00252">
    <property type="entry name" value="NRIONCHANNEL"/>
</dbReference>
<dbReference type="CDD" id="cd19051">
    <property type="entry name" value="LGIC_TM_cation"/>
    <property type="match status" value="1"/>
</dbReference>
<dbReference type="InterPro" id="IPR006202">
    <property type="entry name" value="Neur_chan_lig-bd"/>
</dbReference>
<dbReference type="Pfam" id="PF02932">
    <property type="entry name" value="Neur_chan_memb"/>
    <property type="match status" value="1"/>
</dbReference>
<dbReference type="AlphaFoldDB" id="A0AA89BNX7"/>
<evidence type="ECO:0000256" key="6">
    <source>
        <dbReference type="SAM" id="SignalP"/>
    </source>
</evidence>
<dbReference type="InterPro" id="IPR036719">
    <property type="entry name" value="Neuro-gated_channel_TM_sf"/>
</dbReference>
<evidence type="ECO:0000259" key="8">
    <source>
        <dbReference type="Pfam" id="PF02932"/>
    </source>
</evidence>
<keyword evidence="6" id="KW-0732">Signal</keyword>
<feature type="chain" id="PRO_5041694738" evidence="6">
    <location>
        <begin position="22"/>
        <end position="354"/>
    </location>
</feature>
<evidence type="ECO:0000256" key="4">
    <source>
        <dbReference type="ARBA" id="ARBA00023136"/>
    </source>
</evidence>
<dbReference type="InterPro" id="IPR006201">
    <property type="entry name" value="Neur_channel"/>
</dbReference>
<feature type="transmembrane region" description="Helical" evidence="5">
    <location>
        <begin position="292"/>
        <end position="314"/>
    </location>
</feature>
<dbReference type="Proteomes" id="UP001186944">
    <property type="component" value="Unassembled WGS sequence"/>
</dbReference>
<dbReference type="PANTHER" id="PTHR18945">
    <property type="entry name" value="NEUROTRANSMITTER GATED ION CHANNEL"/>
    <property type="match status" value="1"/>
</dbReference>
<dbReference type="InterPro" id="IPR036734">
    <property type="entry name" value="Neur_chan_lig-bd_sf"/>
</dbReference>
<keyword evidence="10" id="KW-1185">Reference proteome</keyword>
<keyword evidence="3 5" id="KW-1133">Transmembrane helix</keyword>
<dbReference type="GO" id="GO:0004888">
    <property type="term" value="F:transmembrane signaling receptor activity"/>
    <property type="evidence" value="ECO:0007669"/>
    <property type="project" value="InterPro"/>
</dbReference>
<keyword evidence="2 5" id="KW-0812">Transmembrane</keyword>